<dbReference type="GO" id="GO:0036228">
    <property type="term" value="P:protein localization to nuclear inner membrane"/>
    <property type="evidence" value="ECO:0007669"/>
    <property type="project" value="TreeGrafter"/>
</dbReference>
<dbReference type="InterPro" id="IPR007187">
    <property type="entry name" value="Nucleoporin_Nup133/Nup155_C"/>
</dbReference>
<dbReference type="PANTHER" id="PTHR10350">
    <property type="entry name" value="NUCLEAR PORE COMPLEX PROTEIN NUP155"/>
    <property type="match status" value="1"/>
</dbReference>
<dbReference type="InterPro" id="IPR004870">
    <property type="entry name" value="Nucleoporin_Nup155"/>
</dbReference>
<dbReference type="Gene3D" id="1.20.58.1780">
    <property type="match status" value="1"/>
</dbReference>
<comment type="caution">
    <text evidence="7">The sequence shown here is derived from an EMBL/GenBank/DDBJ whole genome shotgun (WGS) entry which is preliminary data.</text>
</comment>
<dbReference type="EMBL" id="JARGDH010000004">
    <property type="protein sequence ID" value="KAL0269133.1"/>
    <property type="molecule type" value="Genomic_DNA"/>
</dbReference>
<dbReference type="InterPro" id="IPR014908">
    <property type="entry name" value="Nucleoporin_Nup133/Nup155_N"/>
</dbReference>
<dbReference type="GO" id="GO:0044611">
    <property type="term" value="C:nuclear pore inner ring"/>
    <property type="evidence" value="ECO:0007669"/>
    <property type="project" value="TreeGrafter"/>
</dbReference>
<dbReference type="EMBL" id="JARGDH010000004">
    <property type="protein sequence ID" value="KAL0269134.1"/>
    <property type="molecule type" value="Genomic_DNA"/>
</dbReference>
<dbReference type="InterPro" id="IPR042537">
    <property type="entry name" value="Nucleoporin_Nup155_C_2"/>
</dbReference>
<dbReference type="Pfam" id="PF03177">
    <property type="entry name" value="Nucleoporin_C"/>
    <property type="match status" value="1"/>
</dbReference>
<evidence type="ECO:0000256" key="1">
    <source>
        <dbReference type="ARBA" id="ARBA00004123"/>
    </source>
</evidence>
<evidence type="ECO:0000259" key="6">
    <source>
        <dbReference type="Pfam" id="PF08801"/>
    </source>
</evidence>
<dbReference type="EMBL" id="JARGDH010000004">
    <property type="protein sequence ID" value="KAL0269132.1"/>
    <property type="molecule type" value="Genomic_DNA"/>
</dbReference>
<dbReference type="EMBL" id="JARGDH010000004">
    <property type="protein sequence ID" value="KAL0269135.1"/>
    <property type="molecule type" value="Genomic_DNA"/>
</dbReference>
<accession>A0AAW2HH88</accession>
<sequence length="1340" mass="150145">MDPTPTLRSHLDSVEQAWRQVEKQIVNDSNFPRLSQLIHLGPQSAGTYSGLNDYHYPSMENLAPGLPAVKQVVTVNKVPLPPEVMEHFSHMQCHCMMGLFPEIHRAWLTIDSDIYIWTYEHGTDLAYFDGLGEIIVSVGLVKPKPDVFYQYIKYLLVLTTTVEIVVLGVKFAATKPDGPLGALEEMHLLSEPIFVVPTDGIGIMTVTSSLNGRLFLGGRDGSLFEIEYKAERNWLGKRFCKKNHSSGYLTYLIPSFISSLAYGEENPIVQISVDNSRNILYTLTEKGSIEVWDLGESGLEISKVTTVSQAHIVQAALNIVKTLDAKCFRPIIHISALEISDSKQLNLVAVAQTGVRFYFATNPLNLMSNTNTLPKSSRPSTLVLNHVRMPPGFAANSPSYRPTNTTMALHSKGTLFLITSPGGDQDVLWCLSSDPYPYKPYLIEVLTVIPLDGKVWAISEVKNESSFLSQGDAVTCDEDPPLVVRQHMEPPKKYVILTAQGAQVITKQRPVDLLREILVQSRGPDTEAVKAYFHVQKEEQACATCLILACLQSQQNIQVSEWATRAFFLYGGEPKLISPATAINANTPSPSAYQYGFNPALASTPRSVSPASPIQDLSSIAYSAKHNGLYIYVGRILRPLWSERIVVKVVTDAKQQFLCSKITSEDCIWILGYLHSVKSFLEKNSQFTMNAGPCAVANAARRDNFQTPMAVTRTANQNNPQYEAQIEEKMSLLGLKSFINHACEVLGLWKILCEHQFHIIAEMLDKELQNNLPNITFREILLSGHTLCSLLINSLINSYLGDNASVDSISSKLREVCPNLYKDEDAACSKANEMLLAAKNSIHVDEKEAKLKAALELCKEVAPNINLSQICQQFAANQFYIGILQLCSVCAVKQDPKNIALHWYKNKEPAEDIEGYDAYMKRMNSYKHVTFILDQLYNVTLSSDLSCSTTLTYQDNIAIRPYEAQSEAKRLLKIILDSDDELLHIAVYEWMLNKDLHGELISVTNSSLENYLTRAVERNPNQIQISDLLWKYYEKNQNHAAAAKILHRLAVKKGPVLTLSQRIDYLSRAVVCMRSDKVGSAPHLGVFLQELEDKREVAAIQQKVLDAVSNMHNVSGEIIEDAKNRLNSELFDCTKLFEEFAEPFMLWECKLAIVHSTNHNDPQLIEEIWQNIIDSELSRFGTSSMNEKIAGLLTKIKELAEEYAQSPRCFPLQFIVRAVEVIRCRQSSNENQMFMALLCAGIPYTKLLQIYFAISGSNDRTWALEGNEFHIIETVAELCSHFADNPHIVPPSERRSAVTRSRDIISNCLLTLYAKTNTQELIAVLKGVEARLKRMEGLSL</sequence>
<comment type="similarity">
    <text evidence="2">Belongs to the non-repetitive/WGA-negative nucleoporin family.</text>
</comment>
<dbReference type="GO" id="GO:0017056">
    <property type="term" value="F:structural constituent of nuclear pore"/>
    <property type="evidence" value="ECO:0007669"/>
    <property type="project" value="InterPro"/>
</dbReference>
<protein>
    <recommendedName>
        <fullName evidence="8">Nuclear pore complex protein Nup155</fullName>
    </recommendedName>
</protein>
<dbReference type="SUPFAM" id="SSF69322">
    <property type="entry name" value="Tricorn protease domain 2"/>
    <property type="match status" value="1"/>
</dbReference>
<dbReference type="PANTHER" id="PTHR10350:SF6">
    <property type="entry name" value="NUCLEAR PORE COMPLEX PROTEIN NUP155"/>
    <property type="match status" value="1"/>
</dbReference>
<evidence type="ECO:0000313" key="7">
    <source>
        <dbReference type="EMBL" id="KAL0269134.1"/>
    </source>
</evidence>
<proteinExistence type="inferred from homology"/>
<dbReference type="InterPro" id="IPR042538">
    <property type="entry name" value="Nucleoporin_Nup155_C_3"/>
</dbReference>
<keyword evidence="4" id="KW-0539">Nucleus</keyword>
<feature type="domain" description="Nucleoporin Nup133/Nup155-like C-terminal" evidence="5">
    <location>
        <begin position="623"/>
        <end position="1319"/>
    </location>
</feature>
<gene>
    <name evidence="7" type="ORF">PYX00_006963</name>
</gene>
<name>A0AAW2HH88_9NEOP</name>
<feature type="domain" description="Nucleoporin Nup133/Nup155-like N-terminal" evidence="6">
    <location>
        <begin position="71"/>
        <end position="501"/>
    </location>
</feature>
<dbReference type="Gene3D" id="1.25.40.450">
    <property type="entry name" value="Nucleoporin, helical domain, N-terminal subdomain"/>
    <property type="match status" value="1"/>
</dbReference>
<evidence type="ECO:0008006" key="8">
    <source>
        <dbReference type="Google" id="ProtNLM"/>
    </source>
</evidence>
<comment type="subcellular location">
    <subcellularLocation>
        <location evidence="1">Nucleus</location>
    </subcellularLocation>
</comment>
<evidence type="ECO:0000256" key="4">
    <source>
        <dbReference type="ARBA" id="ARBA00023242"/>
    </source>
</evidence>
<dbReference type="InterPro" id="IPR042533">
    <property type="entry name" value="Nucleoporin_Nup155_C_1"/>
</dbReference>
<reference evidence="7" key="1">
    <citation type="journal article" date="2024" name="Gigascience">
        <title>Chromosome-level genome of the poultry shaft louse Menopon gallinae provides insight into the host-switching and adaptive evolution of parasitic lice.</title>
        <authorList>
            <person name="Xu Y."/>
            <person name="Ma L."/>
            <person name="Liu S."/>
            <person name="Liang Y."/>
            <person name="Liu Q."/>
            <person name="He Z."/>
            <person name="Tian L."/>
            <person name="Duan Y."/>
            <person name="Cai W."/>
            <person name="Li H."/>
            <person name="Song F."/>
        </authorList>
    </citation>
    <scope>NUCLEOTIDE SEQUENCE</scope>
    <source>
        <strain evidence="7">Cailab_2023a</strain>
    </source>
</reference>
<organism evidence="7">
    <name type="scientific">Menopon gallinae</name>
    <name type="common">poultry shaft louse</name>
    <dbReference type="NCBI Taxonomy" id="328185"/>
    <lineage>
        <taxon>Eukaryota</taxon>
        <taxon>Metazoa</taxon>
        <taxon>Ecdysozoa</taxon>
        <taxon>Arthropoda</taxon>
        <taxon>Hexapoda</taxon>
        <taxon>Insecta</taxon>
        <taxon>Pterygota</taxon>
        <taxon>Neoptera</taxon>
        <taxon>Paraneoptera</taxon>
        <taxon>Psocodea</taxon>
        <taxon>Troctomorpha</taxon>
        <taxon>Phthiraptera</taxon>
        <taxon>Amblycera</taxon>
        <taxon>Menoponidae</taxon>
        <taxon>Menopon</taxon>
    </lineage>
</organism>
<dbReference type="FunFam" id="1.25.40.440:FF:000001">
    <property type="entry name" value="Nuclear pore complex subunit"/>
    <property type="match status" value="1"/>
</dbReference>
<evidence type="ECO:0000259" key="5">
    <source>
        <dbReference type="Pfam" id="PF03177"/>
    </source>
</evidence>
<dbReference type="Gene3D" id="1.20.120.1880">
    <property type="entry name" value="Nucleoporin, helical C-terminal domain"/>
    <property type="match status" value="1"/>
</dbReference>
<dbReference type="Gene3D" id="1.25.40.440">
    <property type="entry name" value="Nucleoporin, helical domain, central subdomain"/>
    <property type="match status" value="1"/>
</dbReference>
<dbReference type="Pfam" id="PF08801">
    <property type="entry name" value="Nucleoporin_N"/>
    <property type="match status" value="1"/>
</dbReference>
<keyword evidence="3" id="KW-0813">Transport</keyword>
<evidence type="ECO:0000256" key="2">
    <source>
        <dbReference type="ARBA" id="ARBA00007373"/>
    </source>
</evidence>
<dbReference type="GO" id="GO:0006606">
    <property type="term" value="P:protein import into nucleus"/>
    <property type="evidence" value="ECO:0007669"/>
    <property type="project" value="TreeGrafter"/>
</dbReference>
<dbReference type="GO" id="GO:0006405">
    <property type="term" value="P:RNA export from nucleus"/>
    <property type="evidence" value="ECO:0007669"/>
    <property type="project" value="TreeGrafter"/>
</dbReference>
<dbReference type="GO" id="GO:0000972">
    <property type="term" value="P:transcription-dependent tethering of RNA polymerase II gene DNA at nuclear periphery"/>
    <property type="evidence" value="ECO:0007669"/>
    <property type="project" value="TreeGrafter"/>
</dbReference>
<evidence type="ECO:0000256" key="3">
    <source>
        <dbReference type="ARBA" id="ARBA00022448"/>
    </source>
</evidence>